<organism evidence="2 3">
    <name type="scientific">Phytophthora nicotianae P1569</name>
    <dbReference type="NCBI Taxonomy" id="1317065"/>
    <lineage>
        <taxon>Eukaryota</taxon>
        <taxon>Sar</taxon>
        <taxon>Stramenopiles</taxon>
        <taxon>Oomycota</taxon>
        <taxon>Peronosporomycetes</taxon>
        <taxon>Peronosporales</taxon>
        <taxon>Peronosporaceae</taxon>
        <taxon>Phytophthora</taxon>
    </lineage>
</organism>
<comment type="caution">
    <text evidence="2">The sequence shown here is derived from an EMBL/GenBank/DDBJ whole genome shotgun (WGS) entry which is preliminary data.</text>
</comment>
<proteinExistence type="predicted"/>
<dbReference type="HOGENOM" id="CLU_3261732_0_0_1"/>
<evidence type="ECO:0000313" key="2">
    <source>
        <dbReference type="EMBL" id="ETI53991.1"/>
    </source>
</evidence>
<evidence type="ECO:0000256" key="1">
    <source>
        <dbReference type="SAM" id="MobiDB-lite"/>
    </source>
</evidence>
<feature type="region of interest" description="Disordered" evidence="1">
    <location>
        <begin position="1"/>
        <end position="26"/>
    </location>
</feature>
<name>V9FSD0_PHYNI</name>
<evidence type="ECO:0000313" key="3">
    <source>
        <dbReference type="Proteomes" id="UP000018721"/>
    </source>
</evidence>
<protein>
    <submittedName>
        <fullName evidence="2">Uncharacterized protein</fullName>
    </submittedName>
</protein>
<dbReference type="Proteomes" id="UP000018721">
    <property type="component" value="Unassembled WGS sequence"/>
</dbReference>
<dbReference type="AlphaFoldDB" id="V9FSD0"/>
<keyword evidence="3" id="KW-1185">Reference proteome</keyword>
<dbReference type="EMBL" id="ANIZ01000602">
    <property type="protein sequence ID" value="ETI53991.1"/>
    <property type="molecule type" value="Genomic_DNA"/>
</dbReference>
<accession>V9FSD0</accession>
<sequence length="42" mass="4627">MVRVQFGAERSRSSGPGACDRGPGEQHEVEVAPCGYFFERAR</sequence>
<reference evidence="2 3" key="1">
    <citation type="submission" date="2013-11" db="EMBL/GenBank/DDBJ databases">
        <title>The Genome Sequence of Phytophthora parasitica P1569.</title>
        <authorList>
            <consortium name="The Broad Institute Genomics Platform"/>
            <person name="Russ C."/>
            <person name="Tyler B."/>
            <person name="Panabieres F."/>
            <person name="Shan W."/>
            <person name="Tripathy S."/>
            <person name="Grunwald N."/>
            <person name="Machado M."/>
            <person name="Johnson C.S."/>
            <person name="Arredondo F."/>
            <person name="Hong C."/>
            <person name="Coffey M."/>
            <person name="Young S.K."/>
            <person name="Zeng Q."/>
            <person name="Gargeya S."/>
            <person name="Fitzgerald M."/>
            <person name="Abouelleil A."/>
            <person name="Alvarado L."/>
            <person name="Chapman S.B."/>
            <person name="Gainer-Dewar J."/>
            <person name="Goldberg J."/>
            <person name="Griggs A."/>
            <person name="Gujja S."/>
            <person name="Hansen M."/>
            <person name="Howarth C."/>
            <person name="Imamovic A."/>
            <person name="Ireland A."/>
            <person name="Larimer J."/>
            <person name="McCowan C."/>
            <person name="Murphy C."/>
            <person name="Pearson M."/>
            <person name="Poon T.W."/>
            <person name="Priest M."/>
            <person name="Roberts A."/>
            <person name="Saif S."/>
            <person name="Shea T."/>
            <person name="Sykes S."/>
            <person name="Wortman J."/>
            <person name="Nusbaum C."/>
            <person name="Birren B."/>
        </authorList>
    </citation>
    <scope>NUCLEOTIDE SEQUENCE [LARGE SCALE GENOMIC DNA]</scope>
    <source>
        <strain evidence="2 3">P1569</strain>
    </source>
</reference>
<gene>
    <name evidence="2" type="ORF">F443_03144</name>
</gene>